<proteinExistence type="predicted"/>
<accession>A0A146KIJ5</accession>
<evidence type="ECO:0000313" key="1">
    <source>
        <dbReference type="EMBL" id="JAP96530.1"/>
    </source>
</evidence>
<name>A0A146KIJ5_9EUKA</name>
<organism evidence="1">
    <name type="scientific">Trepomonas sp. PC1</name>
    <dbReference type="NCBI Taxonomy" id="1076344"/>
    <lineage>
        <taxon>Eukaryota</taxon>
        <taxon>Metamonada</taxon>
        <taxon>Diplomonadida</taxon>
        <taxon>Hexamitidae</taxon>
        <taxon>Hexamitinae</taxon>
        <taxon>Trepomonas</taxon>
    </lineage>
</organism>
<gene>
    <name evidence="1" type="ORF">TPC1_10105</name>
</gene>
<dbReference type="EMBL" id="GDID01000076">
    <property type="protein sequence ID" value="JAP96530.1"/>
    <property type="molecule type" value="Transcribed_RNA"/>
</dbReference>
<reference evidence="1" key="1">
    <citation type="submission" date="2015-07" db="EMBL/GenBank/DDBJ databases">
        <title>Adaptation to a free-living lifestyle via gene acquisitions in the diplomonad Trepomonas sp. PC1.</title>
        <authorList>
            <person name="Xu F."/>
            <person name="Jerlstrom-Hultqvist J."/>
            <person name="Kolisko M."/>
            <person name="Simpson A.G.B."/>
            <person name="Roger A.J."/>
            <person name="Svard S.G."/>
            <person name="Andersson J.O."/>
        </authorList>
    </citation>
    <scope>NUCLEOTIDE SEQUENCE</scope>
    <source>
        <strain evidence="1">PC1</strain>
    </source>
</reference>
<protein>
    <submittedName>
        <fullName evidence="1">Uncharacterized protein</fullName>
    </submittedName>
</protein>
<dbReference type="AlphaFoldDB" id="A0A146KIJ5"/>
<sequence>MRAQRPANLNIDQQLKDHQQYLTEKYELVQEEQKKNKSVQEVQSDEKDVRLSASYIPEMVLTKVEPKHLRISFTEMVSLIQIELDYVCPQEIFNVLAYICFSSKQYPAQQLKQFDKSAKQFDIQSFLKLFYIFSPEQYQKIMKNQVLILYYYVDDMFNTLVDMYNLKSLLTFHFKNIEIDQFVQLFDETLIDLDEFEANFAKKQKLFEEDVTVYLSGMNVKEFYRDFNAKQKHYTKQIDQCIQIFMTKNQLNLRPIRGNNQSQAALLDDDQMNEEKEMRRIKQALGE</sequence>